<dbReference type="InterPro" id="IPR007842">
    <property type="entry name" value="HEPN_dom"/>
</dbReference>
<evidence type="ECO:0000313" key="3">
    <source>
        <dbReference type="EMBL" id="SFL82677.1"/>
    </source>
</evidence>
<proteinExistence type="inferred from homology"/>
<dbReference type="PANTHER" id="PTHR36565">
    <property type="entry name" value="UPF0332 PROTEIN TM_1000"/>
    <property type="match status" value="1"/>
</dbReference>
<comment type="similarity">
    <text evidence="1">Belongs to the UPF0332 family.</text>
</comment>
<dbReference type="AlphaFoldDB" id="A0A1I4KW81"/>
<name>A0A1I4KW81_METOL</name>
<dbReference type="RefSeq" id="WP_074798960.1">
    <property type="nucleotide sequence ID" value="NZ_FOTL01000046.1"/>
</dbReference>
<gene>
    <name evidence="3" type="ORF">SAMN02910297_01846</name>
</gene>
<evidence type="ECO:0000256" key="1">
    <source>
        <dbReference type="ARBA" id="ARBA00038248"/>
    </source>
</evidence>
<evidence type="ECO:0000259" key="2">
    <source>
        <dbReference type="Pfam" id="PF05168"/>
    </source>
</evidence>
<evidence type="ECO:0000313" key="4">
    <source>
        <dbReference type="Proteomes" id="UP000183442"/>
    </source>
</evidence>
<sequence>MKKNISPKTHTGTLRQLAKEYLMTGLFSKENYDYLYGAMELRNDSSYNYFRVFTGEMAHELIEQAEKFIAEVETLL</sequence>
<dbReference type="Gene3D" id="1.20.120.330">
    <property type="entry name" value="Nucleotidyltransferases domain 2"/>
    <property type="match status" value="1"/>
</dbReference>
<dbReference type="OrthoDB" id="78331at2157"/>
<dbReference type="EMBL" id="FOTL01000046">
    <property type="protein sequence ID" value="SFL82677.1"/>
    <property type="molecule type" value="Genomic_DNA"/>
</dbReference>
<organism evidence="3 4">
    <name type="scientific">Methanobrevibacter olleyae</name>
    <dbReference type="NCBI Taxonomy" id="294671"/>
    <lineage>
        <taxon>Archaea</taxon>
        <taxon>Methanobacteriati</taxon>
        <taxon>Methanobacteriota</taxon>
        <taxon>Methanomada group</taxon>
        <taxon>Methanobacteria</taxon>
        <taxon>Methanobacteriales</taxon>
        <taxon>Methanobacteriaceae</taxon>
        <taxon>Methanobrevibacter</taxon>
    </lineage>
</organism>
<reference evidence="4" key="1">
    <citation type="submission" date="2016-10" db="EMBL/GenBank/DDBJ databases">
        <authorList>
            <person name="Varghese N."/>
        </authorList>
    </citation>
    <scope>NUCLEOTIDE SEQUENCE [LARGE SCALE GENOMIC DNA]</scope>
    <source>
        <strain evidence="4">DSM 16632</strain>
    </source>
</reference>
<feature type="domain" description="HEPN" evidence="2">
    <location>
        <begin position="2"/>
        <end position="73"/>
    </location>
</feature>
<protein>
    <submittedName>
        <fullName evidence="3">HEPN domain-containing protein</fullName>
    </submittedName>
</protein>
<accession>A0A1I4KW81</accession>
<dbReference type="PANTHER" id="PTHR36565:SF1">
    <property type="entry name" value="UPF0332 PROTEIN TM_1000"/>
    <property type="match status" value="1"/>
</dbReference>
<dbReference type="Pfam" id="PF05168">
    <property type="entry name" value="HEPN"/>
    <property type="match status" value="1"/>
</dbReference>
<dbReference type="InterPro" id="IPR052226">
    <property type="entry name" value="UPF0332_toxin"/>
</dbReference>
<dbReference type="Proteomes" id="UP000183442">
    <property type="component" value="Unassembled WGS sequence"/>
</dbReference>